<protein>
    <recommendedName>
        <fullName evidence="4">ABC transporter permease</fullName>
    </recommendedName>
</protein>
<keyword evidence="1" id="KW-0472">Membrane</keyword>
<evidence type="ECO:0008006" key="4">
    <source>
        <dbReference type="Google" id="ProtNLM"/>
    </source>
</evidence>
<dbReference type="Proteomes" id="UP000298491">
    <property type="component" value="Unassembled WGS sequence"/>
</dbReference>
<dbReference type="Pfam" id="PF02405">
    <property type="entry name" value="MlaE"/>
    <property type="match status" value="1"/>
</dbReference>
<feature type="transmembrane region" description="Helical" evidence="1">
    <location>
        <begin position="27"/>
        <end position="47"/>
    </location>
</feature>
<evidence type="ECO:0000313" key="2">
    <source>
        <dbReference type="EMBL" id="TGD06575.1"/>
    </source>
</evidence>
<sequence length="80" mass="8746">RRRATEHLSSMEMLAVDPLRRVSSPRCWAGVISLPLLTIIFVAVGIWGGSLVGVSLKGIAAVSYTQLRAQETELQLVTRL</sequence>
<comment type="caution">
    <text evidence="2">The sequence shown here is derived from an EMBL/GenBank/DDBJ whole genome shotgun (WGS) entry which is preliminary data.</text>
</comment>
<reference evidence="2 3" key="1">
    <citation type="submission" date="2018-03" db="EMBL/GenBank/DDBJ databases">
        <title>Non-Typhoidal Salmonella genome sequencing and assembly.</title>
        <authorList>
            <person name="Matchawe C."/>
        </authorList>
    </citation>
    <scope>NUCLEOTIDE SEQUENCE [LARGE SCALE GENOMIC DNA]</scope>
    <source>
        <strain evidence="2 3">35dea</strain>
    </source>
</reference>
<feature type="non-terminal residue" evidence="2">
    <location>
        <position position="80"/>
    </location>
</feature>
<gene>
    <name evidence="2" type="ORF">C9F09_00500</name>
</gene>
<feature type="non-terminal residue" evidence="2">
    <location>
        <position position="1"/>
    </location>
</feature>
<keyword evidence="1" id="KW-1133">Transmembrane helix</keyword>
<dbReference type="PANTHER" id="PTHR30188:SF4">
    <property type="entry name" value="PROTEIN TRIGALACTOSYLDIACYLGLYCEROL 1, CHLOROPLASTIC"/>
    <property type="match status" value="1"/>
</dbReference>
<dbReference type="GO" id="GO:0043190">
    <property type="term" value="C:ATP-binding cassette (ABC) transporter complex"/>
    <property type="evidence" value="ECO:0007669"/>
    <property type="project" value="InterPro"/>
</dbReference>
<dbReference type="AlphaFoldDB" id="A0A659RXE8"/>
<name>A0A659RXE8_SALET</name>
<evidence type="ECO:0000256" key="1">
    <source>
        <dbReference type="SAM" id="Phobius"/>
    </source>
</evidence>
<organism evidence="2 3">
    <name type="scientific">Salmonella enterica subsp. enterica serovar Wilhelmsburg</name>
    <dbReference type="NCBI Taxonomy" id="1960126"/>
    <lineage>
        <taxon>Bacteria</taxon>
        <taxon>Pseudomonadati</taxon>
        <taxon>Pseudomonadota</taxon>
        <taxon>Gammaproteobacteria</taxon>
        <taxon>Enterobacterales</taxon>
        <taxon>Enterobacteriaceae</taxon>
        <taxon>Salmonella</taxon>
    </lineage>
</organism>
<keyword evidence="1" id="KW-0812">Transmembrane</keyword>
<dbReference type="GO" id="GO:0005548">
    <property type="term" value="F:phospholipid transporter activity"/>
    <property type="evidence" value="ECO:0007669"/>
    <property type="project" value="TreeGrafter"/>
</dbReference>
<accession>A0A659RXE8</accession>
<dbReference type="EMBL" id="PYKB01000043">
    <property type="protein sequence ID" value="TGD06575.1"/>
    <property type="molecule type" value="Genomic_DNA"/>
</dbReference>
<dbReference type="PANTHER" id="PTHR30188">
    <property type="entry name" value="ABC TRANSPORTER PERMEASE PROTEIN-RELATED"/>
    <property type="match status" value="1"/>
</dbReference>
<proteinExistence type="predicted"/>
<evidence type="ECO:0000313" key="3">
    <source>
        <dbReference type="Proteomes" id="UP000298491"/>
    </source>
</evidence>
<dbReference type="InterPro" id="IPR030802">
    <property type="entry name" value="Permease_MalE"/>
</dbReference>